<keyword evidence="2" id="KW-1185">Reference proteome</keyword>
<reference evidence="1 2" key="1">
    <citation type="submission" date="2021-04" db="EMBL/GenBank/DDBJ databases">
        <title>Pseudomonas boanensis sp. nov., a bacterium isolated from river water used for household purposes in Boane District, Mozambique.</title>
        <authorList>
            <person name="Nicklasson M."/>
            <person name="Martin-Rodriguez A.J."/>
            <person name="Thorell K."/>
            <person name="Neves L."/>
            <person name="Mussagy A."/>
            <person name="Rydberg H.A."/>
            <person name="Hernroth B."/>
            <person name="Svensson-Stadler L."/>
            <person name="Sjoling A."/>
        </authorList>
    </citation>
    <scope>NUCLEOTIDE SEQUENCE [LARGE SCALE GENOMIC DNA]</scope>
    <source>
        <strain evidence="1 2">DB1</strain>
    </source>
</reference>
<dbReference type="PANTHER" id="PTHR33840">
    <property type="match status" value="1"/>
</dbReference>
<dbReference type="InterPro" id="IPR008727">
    <property type="entry name" value="PAAR_motif"/>
</dbReference>
<dbReference type="Proteomes" id="UP001519667">
    <property type="component" value="Unassembled WGS sequence"/>
</dbReference>
<name>A0ABS5XH39_9GAMM</name>
<dbReference type="EMBL" id="JAGTIS010000006">
    <property type="protein sequence ID" value="MBT8767002.1"/>
    <property type="molecule type" value="Genomic_DNA"/>
</dbReference>
<proteinExistence type="predicted"/>
<gene>
    <name evidence="1" type="ORF">J7302_12830</name>
</gene>
<evidence type="ECO:0000313" key="2">
    <source>
        <dbReference type="Proteomes" id="UP001519667"/>
    </source>
</evidence>
<dbReference type="RefSeq" id="WP_215374937.1">
    <property type="nucleotide sequence ID" value="NZ_JAGTIS010000006.1"/>
</dbReference>
<dbReference type="Pfam" id="PF05488">
    <property type="entry name" value="PAAR_motif"/>
    <property type="match status" value="1"/>
</dbReference>
<dbReference type="PANTHER" id="PTHR33840:SF1">
    <property type="entry name" value="TLE1 PHOSPHOLIPASE DOMAIN-CONTAINING PROTEIN"/>
    <property type="match status" value="1"/>
</dbReference>
<organism evidence="1 2">
    <name type="scientific">Metapseudomonas boanensis</name>
    <dbReference type="NCBI Taxonomy" id="2822138"/>
    <lineage>
        <taxon>Bacteria</taxon>
        <taxon>Pseudomonadati</taxon>
        <taxon>Pseudomonadota</taxon>
        <taxon>Gammaproteobacteria</taxon>
        <taxon>Pseudomonadales</taxon>
        <taxon>Pseudomonadaceae</taxon>
        <taxon>Metapseudomonas</taxon>
    </lineage>
</organism>
<comment type="caution">
    <text evidence="1">The sequence shown here is derived from an EMBL/GenBank/DDBJ whole genome shotgun (WGS) entry which is preliminary data.</text>
</comment>
<dbReference type="CDD" id="cd14744">
    <property type="entry name" value="PAAR_CT_2"/>
    <property type="match status" value="1"/>
</dbReference>
<protein>
    <submittedName>
        <fullName evidence="1">DUF2235 domain-containing protein</fullName>
    </submittedName>
</protein>
<evidence type="ECO:0000313" key="1">
    <source>
        <dbReference type="EMBL" id="MBT8767002.1"/>
    </source>
</evidence>
<accession>A0ABS5XH39</accession>
<sequence length="616" mass="66671">MAIGYFIRRGDKTTCGGVVLEADHRVMMFGIAHARQGDRVSCGKDGKVYRIIGGVSFIHSHGSPVAGTLDSLSGCPCRARLLPSLFSATYQSDRGEAKAATTISSPAVAAVPLAAPPLRTSPKPAAHNLLEEEEEEEELEEAGIVLRLGLFFDGTGNNQANSAATAGCYAVNLGMSAEVGEDIRQYCAAYGYDGQGGTPDNSYGNDVSNVARLYGLYPDDTLVQLPPEAEEAYLKVYLEGIGTRSGLGDSVYSQGSGRGETGVVARVEQMPAVALKQLRLLRDANPSLKIRRIEIDLFGFSRGAAAARHCANDLLKGPNSVLARSLPAGSPFLVSGFTWHHRSDFVLNFIGLFDTVAGIVALGEGDFSPHNADNPGLQLRLAPGMARQVVQLVAGDEYRHNFSLTQAEQDIVLPGCHSDIGGGYLPLMREKLLLSKPDSSVELDLLANERSTAFSRTKLRFNQEARHWLAYVPPEGLDIVTWAVPAQHRARDTLAEKRVYAAIASEREVRGELSLVYLRIMRELAVRAGVAYRAVPNTQAFALPAELQPIAAKLQTFALREAFSPLTAEEAALLRRRYIHLSAHWNAAKGWNNSALDVVFINRPAAGMQRKEHPND</sequence>